<reference evidence="1 2" key="1">
    <citation type="submission" date="2023-07" db="EMBL/GenBank/DDBJ databases">
        <title>Sorghum-associated microbial communities from plants grown in Nebraska, USA.</title>
        <authorList>
            <person name="Schachtman D."/>
        </authorList>
    </citation>
    <scope>NUCLEOTIDE SEQUENCE [LARGE SCALE GENOMIC DNA]</scope>
    <source>
        <strain evidence="1 2">DS1781</strain>
    </source>
</reference>
<accession>A0ABU1N8S5</accession>
<protein>
    <submittedName>
        <fullName evidence="1">Uncharacterized protein</fullName>
    </submittedName>
</protein>
<gene>
    <name evidence="1" type="ORF">J2739_000236</name>
</gene>
<organism evidence="1 2">
    <name type="scientific">Variovorax soli</name>
    <dbReference type="NCBI Taxonomy" id="376815"/>
    <lineage>
        <taxon>Bacteria</taxon>
        <taxon>Pseudomonadati</taxon>
        <taxon>Pseudomonadota</taxon>
        <taxon>Betaproteobacteria</taxon>
        <taxon>Burkholderiales</taxon>
        <taxon>Comamonadaceae</taxon>
        <taxon>Variovorax</taxon>
    </lineage>
</organism>
<dbReference type="RefSeq" id="WP_309897871.1">
    <property type="nucleotide sequence ID" value="NZ_JAVDRF010000001.1"/>
</dbReference>
<dbReference type="EMBL" id="JAVDRF010000001">
    <property type="protein sequence ID" value="MDR6534476.1"/>
    <property type="molecule type" value="Genomic_DNA"/>
</dbReference>
<evidence type="ECO:0000313" key="1">
    <source>
        <dbReference type="EMBL" id="MDR6534476.1"/>
    </source>
</evidence>
<proteinExistence type="predicted"/>
<dbReference type="Proteomes" id="UP001184230">
    <property type="component" value="Unassembled WGS sequence"/>
</dbReference>
<evidence type="ECO:0000313" key="2">
    <source>
        <dbReference type="Proteomes" id="UP001184230"/>
    </source>
</evidence>
<name>A0ABU1N8S5_9BURK</name>
<sequence>MKNASSEIPRSRICEKRTEHTLLRRIASEPLPCVLTGDENLLAVSKLFQAGYVDAVVRLVLDPLGGVPQIGVVVSEITPLGCLLLRGTQP</sequence>
<keyword evidence="2" id="KW-1185">Reference proteome</keyword>
<comment type="caution">
    <text evidence="1">The sequence shown here is derived from an EMBL/GenBank/DDBJ whole genome shotgun (WGS) entry which is preliminary data.</text>
</comment>